<feature type="active site" description="Acyl-thioester intermediate" evidence="15">
    <location>
        <position position="138"/>
    </location>
</feature>
<dbReference type="PANTHER" id="PTHR46278">
    <property type="entry name" value="DEHYDROGENASE, PUTATIVE-RELATED"/>
    <property type="match status" value="1"/>
</dbReference>
<comment type="pathway">
    <text evidence="3 15">Amino-acid biosynthesis; L-threonine biosynthesis; L-threonine from L-aspartate: step 2/5.</text>
</comment>
<evidence type="ECO:0000256" key="8">
    <source>
        <dbReference type="ARBA" id="ARBA00022697"/>
    </source>
</evidence>
<evidence type="ECO:0000256" key="14">
    <source>
        <dbReference type="ARBA" id="ARBA00047891"/>
    </source>
</evidence>
<dbReference type="NCBIfam" id="NF011456">
    <property type="entry name" value="PRK14874.1"/>
    <property type="match status" value="1"/>
</dbReference>
<feature type="binding site" evidence="15">
    <location>
        <position position="108"/>
    </location>
    <ligand>
        <name>phosphate</name>
        <dbReference type="ChEBI" id="CHEBI:43474"/>
    </ligand>
</feature>
<protein>
    <recommendedName>
        <fullName evidence="6 15">Aspartate-semialdehyde dehydrogenase</fullName>
        <shortName evidence="15">ASA dehydrogenase</shortName>
        <shortName evidence="15">ASADH</shortName>
        <ecNumber evidence="6 15">1.2.1.11</ecNumber>
    </recommendedName>
    <alternativeName>
        <fullName evidence="15">Aspartate-beta-semialdehyde dehydrogenase</fullName>
    </alternativeName>
</protein>
<sequence length="370" mass="37720">MAVISSQGVNVAVVGATGQVGAVMRRLLAEREFPVKELRLFASSRSAGQQLEFAGVRVTVEDVAATATADLADIDIALFSAGGGTSREQAPRFAEAGAVVVDNSSAWRLDPEVPLVVSEVNPQAVSEAVKGIIANPNCTTMAAMPVLKPLADEAGLERLKVATYQAVSGSGLAGVAELAGQARAAVEAGEPGLEGLVHDGGALDLPSPKAYVAPIAFNVLPLAGNLVDDGSGETDEEQKLRNESRKILGLPDLAVAGTCVRVPVFTGHSLAIHAEFAEPITPERARELLGGAPGVALTDVPTPLEAAGADPSLVGRVRADQSVPGGRGLVLFVSNDNLRKGAALNTVQIAEIVADDLAALSALDAAEADA</sequence>
<comment type="pathway">
    <text evidence="1 15">Amino-acid biosynthesis; L-methionine biosynthesis via de novo pathway; L-homoserine from L-aspartate: step 2/3.</text>
</comment>
<comment type="pathway">
    <text evidence="2 15">Amino-acid biosynthesis; L-lysine biosynthesis via DAP pathway; (S)-tetrahydrodipicolinate from L-aspartate: step 2/4.</text>
</comment>
<dbReference type="Pfam" id="PF02774">
    <property type="entry name" value="Semialdhyde_dhC"/>
    <property type="match status" value="1"/>
</dbReference>
<evidence type="ECO:0000259" key="16">
    <source>
        <dbReference type="SMART" id="SM00859"/>
    </source>
</evidence>
<accession>A0ABS1LN83</accession>
<dbReference type="Pfam" id="PF01118">
    <property type="entry name" value="Semialdhyde_dh"/>
    <property type="match status" value="1"/>
</dbReference>
<feature type="binding site" evidence="15">
    <location>
        <position position="165"/>
    </location>
    <ligand>
        <name>substrate</name>
    </ligand>
</feature>
<comment type="caution">
    <text evidence="17">The sequence shown here is derived from an EMBL/GenBank/DDBJ whole genome shotgun (WGS) entry which is preliminary data.</text>
</comment>
<keyword evidence="10 15" id="KW-0220">Diaminopimelate biosynthesis</keyword>
<dbReference type="InterPro" id="IPR012280">
    <property type="entry name" value="Semialdhyde_DH_dimer_dom"/>
</dbReference>
<comment type="subunit">
    <text evidence="5 15">Homodimer.</text>
</comment>
<dbReference type="PANTHER" id="PTHR46278:SF2">
    <property type="entry name" value="ASPARTATE-SEMIALDEHYDE DEHYDROGENASE"/>
    <property type="match status" value="1"/>
</dbReference>
<keyword evidence="8 15" id="KW-0791">Threonine biosynthesis</keyword>
<keyword evidence="12 15" id="KW-0457">Lysine biosynthesis</keyword>
<comment type="catalytic activity">
    <reaction evidence="14 15">
        <text>L-aspartate 4-semialdehyde + phosphate + NADP(+) = 4-phospho-L-aspartate + NADPH + H(+)</text>
        <dbReference type="Rhea" id="RHEA:24284"/>
        <dbReference type="ChEBI" id="CHEBI:15378"/>
        <dbReference type="ChEBI" id="CHEBI:43474"/>
        <dbReference type="ChEBI" id="CHEBI:57535"/>
        <dbReference type="ChEBI" id="CHEBI:57783"/>
        <dbReference type="ChEBI" id="CHEBI:58349"/>
        <dbReference type="ChEBI" id="CHEBI:537519"/>
        <dbReference type="EC" id="1.2.1.11"/>
    </reaction>
</comment>
<comment type="similarity">
    <text evidence="4 15">Belongs to the aspartate-semialdehyde dehydrogenase family.</text>
</comment>
<evidence type="ECO:0000256" key="11">
    <source>
        <dbReference type="ARBA" id="ARBA00023002"/>
    </source>
</evidence>
<dbReference type="RefSeq" id="WP_201848108.1">
    <property type="nucleotide sequence ID" value="NZ_JABBYC010000024.1"/>
</dbReference>
<name>A0ABS1LN83_9MICO</name>
<keyword evidence="13 15" id="KW-0486">Methionine biosynthesis</keyword>
<dbReference type="InterPro" id="IPR005986">
    <property type="entry name" value="Asp_semialdehyde_DH_beta"/>
</dbReference>
<feature type="active site" description="Proton acceptor" evidence="15">
    <location>
        <position position="268"/>
    </location>
</feature>
<evidence type="ECO:0000256" key="5">
    <source>
        <dbReference type="ARBA" id="ARBA00011738"/>
    </source>
</evidence>
<feature type="binding site" evidence="15">
    <location>
        <begin position="17"/>
        <end position="20"/>
    </location>
    <ligand>
        <name>NADP(+)</name>
        <dbReference type="ChEBI" id="CHEBI:58349"/>
    </ligand>
</feature>
<dbReference type="Gene3D" id="3.30.360.10">
    <property type="entry name" value="Dihydrodipicolinate Reductase, domain 2"/>
    <property type="match status" value="1"/>
</dbReference>
<dbReference type="PROSITE" id="PS01103">
    <property type="entry name" value="ASD"/>
    <property type="match status" value="1"/>
</dbReference>
<keyword evidence="9 15" id="KW-0521">NADP</keyword>
<feature type="binding site" evidence="15">
    <location>
        <begin position="168"/>
        <end position="169"/>
    </location>
    <ligand>
        <name>NADP(+)</name>
        <dbReference type="ChEBI" id="CHEBI:58349"/>
    </ligand>
</feature>
<dbReference type="InterPro" id="IPR000534">
    <property type="entry name" value="Semialdehyde_DH_NAD-bd"/>
</dbReference>
<evidence type="ECO:0000256" key="4">
    <source>
        <dbReference type="ARBA" id="ARBA00010584"/>
    </source>
</evidence>
<evidence type="ECO:0000313" key="17">
    <source>
        <dbReference type="EMBL" id="MBL0887253.1"/>
    </source>
</evidence>
<dbReference type="Gene3D" id="3.40.50.720">
    <property type="entry name" value="NAD(P)-binding Rossmann-like Domain"/>
    <property type="match status" value="1"/>
</dbReference>
<dbReference type="NCBIfam" id="TIGR01296">
    <property type="entry name" value="asd_B"/>
    <property type="match status" value="1"/>
</dbReference>
<evidence type="ECO:0000256" key="12">
    <source>
        <dbReference type="ARBA" id="ARBA00023154"/>
    </source>
</evidence>
<dbReference type="SUPFAM" id="SSF55347">
    <property type="entry name" value="Glyceraldehyde-3-phosphate dehydrogenase-like, C-terminal domain"/>
    <property type="match status" value="1"/>
</dbReference>
<evidence type="ECO:0000256" key="3">
    <source>
        <dbReference type="ARBA" id="ARBA00005097"/>
    </source>
</evidence>
<gene>
    <name evidence="15" type="primary">asd</name>
    <name evidence="17" type="ORF">HGK34_13370</name>
</gene>
<dbReference type="Proteomes" id="UP000675409">
    <property type="component" value="Unassembled WGS sequence"/>
</dbReference>
<dbReference type="PIRSF" id="PIRSF000148">
    <property type="entry name" value="ASA_dh"/>
    <property type="match status" value="1"/>
</dbReference>
<evidence type="ECO:0000313" key="18">
    <source>
        <dbReference type="Proteomes" id="UP000675409"/>
    </source>
</evidence>
<dbReference type="SMART" id="SM00859">
    <property type="entry name" value="Semialdhyde_dh"/>
    <property type="match status" value="1"/>
</dbReference>
<dbReference type="EMBL" id="JABBYC010000024">
    <property type="protein sequence ID" value="MBL0887253.1"/>
    <property type="molecule type" value="Genomic_DNA"/>
</dbReference>
<evidence type="ECO:0000256" key="6">
    <source>
        <dbReference type="ARBA" id="ARBA00013120"/>
    </source>
</evidence>
<feature type="binding site" evidence="15">
    <location>
        <begin position="45"/>
        <end position="46"/>
    </location>
    <ligand>
        <name>NADP(+)</name>
        <dbReference type="ChEBI" id="CHEBI:58349"/>
    </ligand>
</feature>
<comment type="function">
    <text evidence="15">Catalyzes the NADPH-dependent formation of L-aspartate-semialdehyde (L-ASA) by the reductive dephosphorylation of L-aspartyl-4-phosphate.</text>
</comment>
<dbReference type="GO" id="GO:0004073">
    <property type="term" value="F:aspartate-semialdehyde dehydrogenase activity"/>
    <property type="evidence" value="ECO:0007669"/>
    <property type="project" value="UniProtKB-EC"/>
</dbReference>
<organism evidence="17 18">
    <name type="scientific">Myceligenerans indicum</name>
    <dbReference type="NCBI Taxonomy" id="2593663"/>
    <lineage>
        <taxon>Bacteria</taxon>
        <taxon>Bacillati</taxon>
        <taxon>Actinomycetota</taxon>
        <taxon>Actinomycetes</taxon>
        <taxon>Micrococcales</taxon>
        <taxon>Promicromonosporaceae</taxon>
        <taxon>Myceligenerans</taxon>
    </lineage>
</organism>
<evidence type="ECO:0000256" key="10">
    <source>
        <dbReference type="ARBA" id="ARBA00022915"/>
    </source>
</evidence>
<comment type="caution">
    <text evidence="15">Lacks conserved residue(s) required for the propagation of feature annotation.</text>
</comment>
<dbReference type="InterPro" id="IPR012080">
    <property type="entry name" value="Asp_semialdehyde_DH"/>
</dbReference>
<dbReference type="CDD" id="cd02316">
    <property type="entry name" value="VcASADH2_like_N"/>
    <property type="match status" value="1"/>
</dbReference>
<evidence type="ECO:0000256" key="13">
    <source>
        <dbReference type="ARBA" id="ARBA00023167"/>
    </source>
</evidence>
<proteinExistence type="inferred from homology"/>
<keyword evidence="7 15" id="KW-0028">Amino-acid biosynthesis</keyword>
<dbReference type="InterPro" id="IPR036291">
    <property type="entry name" value="NAD(P)-bd_dom_sf"/>
</dbReference>
<reference evidence="17 18" key="1">
    <citation type="journal article" date="2021" name="Arch. Microbiol.">
        <title>Myceligenerans indicum sp. nov., an actinobacterium isolated from mangrove sediment of Sundarbans, India.</title>
        <authorList>
            <person name="Asha K."/>
            <person name="Bhadury P."/>
        </authorList>
    </citation>
    <scope>NUCLEOTIDE SEQUENCE [LARGE SCALE GENOMIC DNA]</scope>
    <source>
        <strain evidence="17 18">I2</strain>
    </source>
</reference>
<dbReference type="InterPro" id="IPR000319">
    <property type="entry name" value="Asp-semialdehyde_DH_CS"/>
</dbReference>
<dbReference type="CDD" id="cd18131">
    <property type="entry name" value="ASADH_C_bac_euk_like"/>
    <property type="match status" value="1"/>
</dbReference>
<keyword evidence="18" id="KW-1185">Reference proteome</keyword>
<evidence type="ECO:0000256" key="7">
    <source>
        <dbReference type="ARBA" id="ARBA00022605"/>
    </source>
</evidence>
<dbReference type="HAMAP" id="MF_02121">
    <property type="entry name" value="ASADH"/>
    <property type="match status" value="1"/>
</dbReference>
<keyword evidence="11 15" id="KW-0560">Oxidoreductase</keyword>
<dbReference type="SUPFAM" id="SSF51735">
    <property type="entry name" value="NAD(P)-binding Rossmann-fold domains"/>
    <property type="match status" value="1"/>
</dbReference>
<evidence type="ECO:0000256" key="1">
    <source>
        <dbReference type="ARBA" id="ARBA00005021"/>
    </source>
</evidence>
<dbReference type="EC" id="1.2.1.11" evidence="6 15"/>
<feature type="domain" description="Semialdehyde dehydrogenase NAD-binding" evidence="16">
    <location>
        <begin position="10"/>
        <end position="128"/>
    </location>
</feature>
<feature type="binding site" evidence="15">
    <location>
        <position position="261"/>
    </location>
    <ligand>
        <name>substrate</name>
    </ligand>
</feature>
<feature type="binding site" evidence="15">
    <location>
        <position position="337"/>
    </location>
    <ligand>
        <name>NADP(+)</name>
        <dbReference type="ChEBI" id="CHEBI:58349"/>
    </ligand>
</feature>
<evidence type="ECO:0000256" key="2">
    <source>
        <dbReference type="ARBA" id="ARBA00005076"/>
    </source>
</evidence>
<evidence type="ECO:0000256" key="15">
    <source>
        <dbReference type="HAMAP-Rule" id="MF_02121"/>
    </source>
</evidence>
<evidence type="ECO:0000256" key="9">
    <source>
        <dbReference type="ARBA" id="ARBA00022857"/>
    </source>
</evidence>